<keyword evidence="2" id="KW-1185">Reference proteome</keyword>
<evidence type="ECO:0000313" key="2">
    <source>
        <dbReference type="Proteomes" id="UP000281553"/>
    </source>
</evidence>
<name>A0A3P7LS21_DIBLA</name>
<reference evidence="1 2" key="1">
    <citation type="submission" date="2018-11" db="EMBL/GenBank/DDBJ databases">
        <authorList>
            <consortium name="Pathogen Informatics"/>
        </authorList>
    </citation>
    <scope>NUCLEOTIDE SEQUENCE [LARGE SCALE GENOMIC DNA]</scope>
</reference>
<sequence length="132" mass="14512">MRGKTADMPSACEVLEAQPTVTSEEPVFDFKLESSPPPQTLLLPTCPQQGEMVQMAEVQPSSQTFAESWLIIPLACNLISLSLSLSLSLTFLSWKQNSPIPAMRPQGAFHQSHSTFGDLHPEDDKFCSYVNA</sequence>
<dbReference type="EMBL" id="UYRU01059463">
    <property type="protein sequence ID" value="VDN14497.1"/>
    <property type="molecule type" value="Genomic_DNA"/>
</dbReference>
<proteinExistence type="predicted"/>
<evidence type="ECO:0000313" key="1">
    <source>
        <dbReference type="EMBL" id="VDN14497.1"/>
    </source>
</evidence>
<dbReference type="AlphaFoldDB" id="A0A3P7LS21"/>
<gene>
    <name evidence="1" type="ORF">DILT_LOCUS10328</name>
</gene>
<organism evidence="1 2">
    <name type="scientific">Dibothriocephalus latus</name>
    <name type="common">Fish tapeworm</name>
    <name type="synonym">Diphyllobothrium latum</name>
    <dbReference type="NCBI Taxonomy" id="60516"/>
    <lineage>
        <taxon>Eukaryota</taxon>
        <taxon>Metazoa</taxon>
        <taxon>Spiralia</taxon>
        <taxon>Lophotrochozoa</taxon>
        <taxon>Platyhelminthes</taxon>
        <taxon>Cestoda</taxon>
        <taxon>Eucestoda</taxon>
        <taxon>Diphyllobothriidea</taxon>
        <taxon>Diphyllobothriidae</taxon>
        <taxon>Dibothriocephalus</taxon>
    </lineage>
</organism>
<dbReference type="Proteomes" id="UP000281553">
    <property type="component" value="Unassembled WGS sequence"/>
</dbReference>
<protein>
    <submittedName>
        <fullName evidence="1">Uncharacterized protein</fullName>
    </submittedName>
</protein>
<accession>A0A3P7LS21</accession>